<proteinExistence type="predicted"/>
<accession>A0A0D6PZV8</accession>
<comment type="caution">
    <text evidence="1">The sequence shown here is derived from an EMBL/GenBank/DDBJ whole genome shotgun (WGS) entry which is preliminary data.</text>
</comment>
<organism evidence="1 2">
    <name type="scientific">Komagataeibacter europaeus NBRC 3261</name>
    <dbReference type="NCBI Taxonomy" id="1234669"/>
    <lineage>
        <taxon>Bacteria</taxon>
        <taxon>Pseudomonadati</taxon>
        <taxon>Pseudomonadota</taxon>
        <taxon>Alphaproteobacteria</taxon>
        <taxon>Acetobacterales</taxon>
        <taxon>Acetobacteraceae</taxon>
        <taxon>Komagataeibacter</taxon>
    </lineage>
</organism>
<protein>
    <submittedName>
        <fullName evidence="1">Uncharacterized protein</fullName>
    </submittedName>
</protein>
<evidence type="ECO:0000313" key="1">
    <source>
        <dbReference type="EMBL" id="GAN96598.1"/>
    </source>
</evidence>
<sequence length="64" mass="7215">MNPRCLDRLFTYMAQINISLFNAIVSGHPNGGGETSGRGAVIPIGWRHMQGQQVPQRVHRHMQF</sequence>
<reference evidence="1 2" key="1">
    <citation type="submission" date="2012-11" db="EMBL/GenBank/DDBJ databases">
        <title>Whole genome sequence of Gluconacetobacter europaeus NBRC3261.</title>
        <authorList>
            <person name="Azuma Y."/>
            <person name="Higashiura N."/>
            <person name="Hirakawa H."/>
            <person name="Matsushita K."/>
        </authorList>
    </citation>
    <scope>NUCLEOTIDE SEQUENCE [LARGE SCALE GENOMIC DNA]</scope>
    <source>
        <strain evidence="1 2">NBRC 3261</strain>
    </source>
</reference>
<dbReference type="EMBL" id="BANI01000075">
    <property type="protein sequence ID" value="GAN96598.1"/>
    <property type="molecule type" value="Genomic_DNA"/>
</dbReference>
<dbReference type="Proteomes" id="UP000032675">
    <property type="component" value="Unassembled WGS sequence"/>
</dbReference>
<gene>
    <name evidence="1" type="ORF">Geu3261_0081_015</name>
</gene>
<dbReference type="AlphaFoldDB" id="A0A0D6PZV8"/>
<evidence type="ECO:0000313" key="2">
    <source>
        <dbReference type="Proteomes" id="UP000032675"/>
    </source>
</evidence>
<name>A0A0D6PZV8_KOMEU</name>